<evidence type="ECO:0000256" key="1">
    <source>
        <dbReference type="ARBA" id="ARBA00005417"/>
    </source>
</evidence>
<dbReference type="InterPro" id="IPR003593">
    <property type="entry name" value="AAA+_ATPase"/>
</dbReference>
<comment type="similarity">
    <text evidence="1">Belongs to the ABC transporter superfamily.</text>
</comment>
<dbReference type="PANTHER" id="PTHR43820:SF4">
    <property type="entry name" value="HIGH-AFFINITY BRANCHED-CHAIN AMINO ACID TRANSPORT ATP-BINDING PROTEIN LIVF"/>
    <property type="match status" value="1"/>
</dbReference>
<dbReference type="InterPro" id="IPR017871">
    <property type="entry name" value="ABC_transporter-like_CS"/>
</dbReference>
<dbReference type="Pfam" id="PF00005">
    <property type="entry name" value="ABC_tran"/>
    <property type="match status" value="1"/>
</dbReference>
<name>A0A857KLF2_9ACTN</name>
<dbReference type="EMBL" id="CP045810">
    <property type="protein sequence ID" value="QHN40349.1"/>
    <property type="molecule type" value="Genomic_DNA"/>
</dbReference>
<keyword evidence="3" id="KW-0547">Nucleotide-binding</keyword>
<dbReference type="InterPro" id="IPR052156">
    <property type="entry name" value="BCAA_Transport_ATP-bd_LivF"/>
</dbReference>
<evidence type="ECO:0000256" key="2">
    <source>
        <dbReference type="ARBA" id="ARBA00022448"/>
    </source>
</evidence>
<dbReference type="AlphaFoldDB" id="A0A857KLF2"/>
<keyword evidence="5" id="KW-0029">Amino-acid transport</keyword>
<dbReference type="SMART" id="SM00382">
    <property type="entry name" value="AAA"/>
    <property type="match status" value="1"/>
</dbReference>
<evidence type="ECO:0000256" key="4">
    <source>
        <dbReference type="ARBA" id="ARBA00022840"/>
    </source>
</evidence>
<keyword evidence="4 6" id="KW-0067">ATP-binding</keyword>
<accession>A0A857KLF2</accession>
<evidence type="ECO:0000256" key="3">
    <source>
        <dbReference type="ARBA" id="ARBA00022741"/>
    </source>
</evidence>
<reference evidence="6" key="1">
    <citation type="journal article" date="2021" name="Nat. Microbiol.">
        <title>Cocultivation of an ultrasmall environmental parasitic bacterium with lytic ability against bacteria associated with wastewater foams.</title>
        <authorList>
            <person name="Batinovic S."/>
            <person name="Rose J.J.A."/>
            <person name="Ratcliffe J."/>
            <person name="Seviour R.J."/>
            <person name="Petrovski S."/>
        </authorList>
    </citation>
    <scope>NUCLEOTIDE SEQUENCE</scope>
    <source>
        <strain evidence="6">CON44</strain>
    </source>
</reference>
<gene>
    <name evidence="6" type="ORF">GII30_15400</name>
</gene>
<dbReference type="GO" id="GO:0016887">
    <property type="term" value="F:ATP hydrolysis activity"/>
    <property type="evidence" value="ECO:0007669"/>
    <property type="project" value="InterPro"/>
</dbReference>
<protein>
    <submittedName>
        <fullName evidence="6">ATP-binding cassette domain-containing protein</fullName>
    </submittedName>
</protein>
<dbReference type="GO" id="GO:0015658">
    <property type="term" value="F:branched-chain amino acid transmembrane transporter activity"/>
    <property type="evidence" value="ECO:0007669"/>
    <property type="project" value="TreeGrafter"/>
</dbReference>
<dbReference type="SUPFAM" id="SSF52540">
    <property type="entry name" value="P-loop containing nucleoside triphosphate hydrolases"/>
    <property type="match status" value="1"/>
</dbReference>
<dbReference type="CDD" id="cd03224">
    <property type="entry name" value="ABC_TM1139_LivF_branched"/>
    <property type="match status" value="1"/>
</dbReference>
<evidence type="ECO:0000313" key="6">
    <source>
        <dbReference type="EMBL" id="QHN40349.1"/>
    </source>
</evidence>
<dbReference type="GO" id="GO:0005524">
    <property type="term" value="F:ATP binding"/>
    <property type="evidence" value="ECO:0007669"/>
    <property type="project" value="UniProtKB-KW"/>
</dbReference>
<keyword evidence="2" id="KW-0813">Transport</keyword>
<dbReference type="PROSITE" id="PS50893">
    <property type="entry name" value="ABC_TRANSPORTER_2"/>
    <property type="match status" value="1"/>
</dbReference>
<dbReference type="Gene3D" id="3.40.50.300">
    <property type="entry name" value="P-loop containing nucleotide triphosphate hydrolases"/>
    <property type="match status" value="1"/>
</dbReference>
<evidence type="ECO:0000256" key="5">
    <source>
        <dbReference type="ARBA" id="ARBA00022970"/>
    </source>
</evidence>
<dbReference type="PROSITE" id="PS00211">
    <property type="entry name" value="ABC_TRANSPORTER_1"/>
    <property type="match status" value="1"/>
</dbReference>
<dbReference type="RefSeq" id="WP_005182031.1">
    <property type="nucleotide sequence ID" value="NZ_CP045804.1"/>
</dbReference>
<dbReference type="PANTHER" id="PTHR43820">
    <property type="entry name" value="HIGH-AFFINITY BRANCHED-CHAIN AMINO ACID TRANSPORT ATP-BINDING PROTEIN LIVF"/>
    <property type="match status" value="1"/>
</dbReference>
<dbReference type="InterPro" id="IPR003439">
    <property type="entry name" value="ABC_transporter-like_ATP-bd"/>
</dbReference>
<sequence length="240" mass="25528">MTNLLEVANLEGGYGRLKVLHDFSVTVEESTITAVLGANGAGKSTMLKTISGLVPPRGGTITFAGEDITHLPVEEMIVRGLAHVPEGGGVIPELTVEENLRLGGLWRGTAGAKVTTEAIKEVYDLFERLGERRTFHGHQLSGGERQMLALGRALVSKPKLLLLDEPSLGLAPPIVARIMALLRDLRDEMGMTVLLVEQNVGSALGIADEGVVISVGNVVARGHAADLQSDVKLRHAYLGF</sequence>
<proteinExistence type="inferred from homology"/>
<dbReference type="InterPro" id="IPR027417">
    <property type="entry name" value="P-loop_NTPase"/>
</dbReference>
<organism evidence="6">
    <name type="scientific">Gordonia amarae</name>
    <dbReference type="NCBI Taxonomy" id="36821"/>
    <lineage>
        <taxon>Bacteria</taxon>
        <taxon>Bacillati</taxon>
        <taxon>Actinomycetota</taxon>
        <taxon>Actinomycetes</taxon>
        <taxon>Mycobacteriales</taxon>
        <taxon>Gordoniaceae</taxon>
        <taxon>Gordonia</taxon>
    </lineage>
</organism>
<dbReference type="GO" id="GO:0015807">
    <property type="term" value="P:L-amino acid transport"/>
    <property type="evidence" value="ECO:0007669"/>
    <property type="project" value="TreeGrafter"/>
</dbReference>